<accession>A0ABP1BJ51</accession>
<protein>
    <submittedName>
        <fullName evidence="1">Uncharacterized protein</fullName>
    </submittedName>
</protein>
<evidence type="ECO:0000313" key="2">
    <source>
        <dbReference type="Proteomes" id="UP001497522"/>
    </source>
</evidence>
<proteinExistence type="predicted"/>
<gene>
    <name evidence="1" type="ORF">CSSPJE1EN2_LOCUS17807</name>
</gene>
<name>A0ABP1BJ51_9BRYO</name>
<dbReference type="EMBL" id="OZ023705">
    <property type="protein sequence ID" value="CAK9875559.1"/>
    <property type="molecule type" value="Genomic_DNA"/>
</dbReference>
<reference evidence="1" key="1">
    <citation type="submission" date="2024-03" db="EMBL/GenBank/DDBJ databases">
        <authorList>
            <consortium name="ELIXIR-Norway"/>
            <consortium name="Elixir Norway"/>
        </authorList>
    </citation>
    <scope>NUCLEOTIDE SEQUENCE</scope>
</reference>
<evidence type="ECO:0000313" key="1">
    <source>
        <dbReference type="EMBL" id="CAK9875559.1"/>
    </source>
</evidence>
<sequence length="152" mass="17366">MAGLAIASNGLALAGEISNYLQAYREQWNQTSKAISDFEHLHHQLARKKGEWAQMLEDYGLTNDRDLRTRFETASKHLDEERQKFSHLQSDCCLSFWTKARASPEILTNSIDGLIKDFEEIPKFLKDQEDFTRMLASRANDTPDSLGFGLDP</sequence>
<keyword evidence="2" id="KW-1185">Reference proteome</keyword>
<dbReference type="Proteomes" id="UP001497522">
    <property type="component" value="Chromosome 4"/>
</dbReference>
<organism evidence="1 2">
    <name type="scientific">Sphagnum jensenii</name>
    <dbReference type="NCBI Taxonomy" id="128206"/>
    <lineage>
        <taxon>Eukaryota</taxon>
        <taxon>Viridiplantae</taxon>
        <taxon>Streptophyta</taxon>
        <taxon>Embryophyta</taxon>
        <taxon>Bryophyta</taxon>
        <taxon>Sphagnophytina</taxon>
        <taxon>Sphagnopsida</taxon>
        <taxon>Sphagnales</taxon>
        <taxon>Sphagnaceae</taxon>
        <taxon>Sphagnum</taxon>
    </lineage>
</organism>